<keyword evidence="2" id="KW-0812">Transmembrane</keyword>
<dbReference type="EMBL" id="CP068570">
    <property type="protein sequence ID" value="QQZ50464.1"/>
    <property type="molecule type" value="Genomic_DNA"/>
</dbReference>
<sequence>MFFLTGLWHGAAWSFIVWGLYHGAFLMLERFGLRRVLEAAPRVLRHAYALLVVMIGWVFFRAADLGAALHYLSVMLDPRAFKPLGLTLRYLLDTEVLLAFAAGIVFAFPTLQVLMTRLKARRSDALAAPAGPPGHAGRPRSADPGAGGGVRDRHRGAGQFDPQPFPLFPVLRGHGKARPRPGLIATILILMAAAFLVRARRRSCRRAASWPGRQPGAGANSTICAVRPTPGWPTVSRPGPI</sequence>
<feature type="transmembrane region" description="Helical" evidence="2">
    <location>
        <begin position="182"/>
        <end position="199"/>
    </location>
</feature>
<keyword evidence="2" id="KW-0472">Membrane</keyword>
<reference evidence="3" key="1">
    <citation type="submission" date="2021-01" db="EMBL/GenBank/DDBJ databases">
        <title>Genome sequence of Phenylobacterium sp. 20VBR1 isolated from a valley glaceir, Ny-Alesund, Svalbard.</title>
        <authorList>
            <person name="Thomas F.A."/>
            <person name="Krishnan K.P."/>
            <person name="Sinha R.K."/>
        </authorList>
    </citation>
    <scope>NUCLEOTIDE SEQUENCE</scope>
    <source>
        <strain evidence="3">20VBR1</strain>
    </source>
</reference>
<evidence type="ECO:0000256" key="2">
    <source>
        <dbReference type="SAM" id="Phobius"/>
    </source>
</evidence>
<feature type="transmembrane region" description="Helical" evidence="2">
    <location>
        <begin position="6"/>
        <end position="28"/>
    </location>
</feature>
<feature type="transmembrane region" description="Helical" evidence="2">
    <location>
        <begin position="96"/>
        <end position="114"/>
    </location>
</feature>
<proteinExistence type="predicted"/>
<feature type="region of interest" description="Disordered" evidence="1">
    <location>
        <begin position="126"/>
        <end position="156"/>
    </location>
</feature>
<feature type="transmembrane region" description="Helical" evidence="2">
    <location>
        <begin position="48"/>
        <end position="76"/>
    </location>
</feature>
<feature type="compositionally biased region" description="Low complexity" evidence="1">
    <location>
        <begin position="127"/>
        <end position="136"/>
    </location>
</feature>
<accession>A0A974S8J6</accession>
<evidence type="ECO:0000313" key="3">
    <source>
        <dbReference type="EMBL" id="QQZ50464.1"/>
    </source>
</evidence>
<organism evidence="3">
    <name type="scientific">Phenylobacterium glaciei</name>
    <dbReference type="NCBI Taxonomy" id="2803784"/>
    <lineage>
        <taxon>Bacteria</taxon>
        <taxon>Pseudomonadati</taxon>
        <taxon>Pseudomonadota</taxon>
        <taxon>Alphaproteobacteria</taxon>
        <taxon>Caulobacterales</taxon>
        <taxon>Caulobacteraceae</taxon>
        <taxon>Phenylobacterium</taxon>
    </lineage>
</organism>
<evidence type="ECO:0000256" key="1">
    <source>
        <dbReference type="SAM" id="MobiDB-lite"/>
    </source>
</evidence>
<keyword evidence="2" id="KW-1133">Transmembrane helix</keyword>
<name>A0A974S8J6_9CAUL</name>
<feature type="region of interest" description="Disordered" evidence="1">
    <location>
        <begin position="208"/>
        <end position="241"/>
    </location>
</feature>
<dbReference type="AlphaFoldDB" id="A0A974S8J6"/>
<gene>
    <name evidence="3" type="ORF">JKL49_02220</name>
</gene>
<protein>
    <submittedName>
        <fullName evidence="3">Uncharacterized protein</fullName>
    </submittedName>
</protein>